<dbReference type="SMART" id="SM00955">
    <property type="entry name" value="RNB"/>
    <property type="match status" value="1"/>
</dbReference>
<dbReference type="InterPro" id="IPR003029">
    <property type="entry name" value="S1_domain"/>
</dbReference>
<comment type="similarity">
    <text evidence="7">Belongs to the RNR ribonuclease family. RNase R subfamily.</text>
</comment>
<feature type="compositionally biased region" description="Basic and acidic residues" evidence="8">
    <location>
        <begin position="10"/>
        <end position="24"/>
    </location>
</feature>
<reference evidence="10 11" key="1">
    <citation type="submission" date="2020-06" db="EMBL/GenBank/DDBJ databases">
        <title>Oricola thermophila sp. nov. isolated from a tidal sediments.</title>
        <authorList>
            <person name="Kwon K.K."/>
            <person name="Yang S.-H."/>
            <person name="Park M.-J."/>
        </authorList>
    </citation>
    <scope>NUCLEOTIDE SEQUENCE [LARGE SCALE GENOMIC DNA]</scope>
    <source>
        <strain evidence="10 11">MEBiC13590</strain>
    </source>
</reference>
<dbReference type="EMBL" id="CP054836">
    <property type="protein sequence ID" value="QKV17983.1"/>
    <property type="molecule type" value="Genomic_DNA"/>
</dbReference>
<dbReference type="GO" id="GO:0006402">
    <property type="term" value="P:mRNA catabolic process"/>
    <property type="evidence" value="ECO:0007669"/>
    <property type="project" value="TreeGrafter"/>
</dbReference>
<keyword evidence="3 7" id="KW-0540">Nuclease</keyword>
<keyword evidence="4 7" id="KW-0378">Hydrolase</keyword>
<dbReference type="InterPro" id="IPR011805">
    <property type="entry name" value="RNase_R"/>
</dbReference>
<dbReference type="GO" id="GO:0008859">
    <property type="term" value="F:exoribonuclease II activity"/>
    <property type="evidence" value="ECO:0007669"/>
    <property type="project" value="UniProtKB-UniRule"/>
</dbReference>
<name>A0A6N1VBQ2_9HYPH</name>
<dbReference type="KEGG" id="orm:HTY61_05660"/>
<evidence type="ECO:0000313" key="10">
    <source>
        <dbReference type="EMBL" id="QKV17983.1"/>
    </source>
</evidence>
<comment type="subcellular location">
    <subcellularLocation>
        <location evidence="7">Cytoplasm</location>
    </subcellularLocation>
</comment>
<feature type="region of interest" description="Disordered" evidence="8">
    <location>
        <begin position="1"/>
        <end position="24"/>
    </location>
</feature>
<evidence type="ECO:0000256" key="2">
    <source>
        <dbReference type="ARBA" id="ARBA00022490"/>
    </source>
</evidence>
<dbReference type="PROSITE" id="PS50126">
    <property type="entry name" value="S1"/>
    <property type="match status" value="1"/>
</dbReference>
<dbReference type="Pfam" id="PF00773">
    <property type="entry name" value="RNB"/>
    <property type="match status" value="1"/>
</dbReference>
<keyword evidence="11" id="KW-1185">Reference proteome</keyword>
<feature type="region of interest" description="Disordered" evidence="8">
    <location>
        <begin position="739"/>
        <end position="777"/>
    </location>
</feature>
<dbReference type="Proteomes" id="UP000509367">
    <property type="component" value="Chromosome"/>
</dbReference>
<evidence type="ECO:0000256" key="3">
    <source>
        <dbReference type="ARBA" id="ARBA00022722"/>
    </source>
</evidence>
<evidence type="ECO:0000256" key="5">
    <source>
        <dbReference type="ARBA" id="ARBA00022839"/>
    </source>
</evidence>
<keyword evidence="5 7" id="KW-0269">Exonuclease</keyword>
<dbReference type="InterPro" id="IPR050180">
    <property type="entry name" value="RNR_Ribonuclease"/>
</dbReference>
<comment type="function">
    <text evidence="7">3'-5' exoribonuclease that releases 5'-nucleoside monophosphates and is involved in maturation of structured RNAs.</text>
</comment>
<keyword evidence="2 7" id="KW-0963">Cytoplasm</keyword>
<protein>
    <recommendedName>
        <fullName evidence="7">Ribonuclease R</fullName>
        <shortName evidence="7">RNase R</shortName>
        <ecNumber evidence="7">3.1.13.1</ecNumber>
    </recommendedName>
</protein>
<organism evidence="10 11">
    <name type="scientific">Oricola thermophila</name>
    <dbReference type="NCBI Taxonomy" id="2742145"/>
    <lineage>
        <taxon>Bacteria</taxon>
        <taxon>Pseudomonadati</taxon>
        <taxon>Pseudomonadota</taxon>
        <taxon>Alphaproteobacteria</taxon>
        <taxon>Hyphomicrobiales</taxon>
        <taxon>Ahrensiaceae</taxon>
        <taxon>Oricola</taxon>
    </lineage>
</organism>
<dbReference type="InterPro" id="IPR012340">
    <property type="entry name" value="NA-bd_OB-fold"/>
</dbReference>
<dbReference type="SUPFAM" id="SSF50249">
    <property type="entry name" value="Nucleic acid-binding proteins"/>
    <property type="match status" value="2"/>
</dbReference>
<comment type="catalytic activity">
    <reaction evidence="1 7">
        <text>Exonucleolytic cleavage in the 3'- to 5'-direction to yield nucleoside 5'-phosphates.</text>
        <dbReference type="EC" id="3.1.13.1"/>
    </reaction>
</comment>
<dbReference type="Pfam" id="PF00575">
    <property type="entry name" value="S1"/>
    <property type="match status" value="1"/>
</dbReference>
<dbReference type="RefSeq" id="WP_175275879.1">
    <property type="nucleotide sequence ID" value="NZ_CP054836.1"/>
</dbReference>
<sequence length="777" mass="85795">MASKKRHKGDPKPRPRERTAHLPTRDDVIAFIRDNPDRATKRDVARAFNLKGDDRVALKHLFKELEEEGIFQRRGKRLVTAGALPQVMVLTVTGRDRDGGLIARPLEWDEAEQGEPPMIAIRAPRHGRQRQTAAGVGDRVLARISPPHDEEGLHTARVMKKLEKRQTAILGVIRRMDDGGYRLEPVDRKQAELIIDKDQLGDASPGDLVEVEVTKAGHYGLPRASVTRRVGSFASEKAVSMIAIHANGIPHVFPEEVLAEAEAAKPVAPGGKREDWRDLPLVTIDPPDAKDHDDAVFAEPDTDVANPGGHILTVAIADVAHYVRPGSALDREALNRGNSVYFPDRVVPMLPERISNDLCSLREGEDRPALAVRMTFGADGRKRDHSFHRIIMRSAAKLSYIQAQAAIDGAPDEKTGPLLKPILKPLWDAYRCLERGREARGPLELDLPERKIVLNEDGLVDKVIVPPRLEAHRLIEECMIQANVAAAETLEAKRQLLVYRVHDSPSLAKEEALREFLKTLDISLARGAQLRPSAFNQILNAVKETDHAALVNEVILRSQAQAEYSPENYGHFGLNLLRYAHFTSPIRRYADLIVHRALIRSLDLGDGKDGLPDMTEDQLREIAGQISIAERRAVNAERATVDRLIALHLADNVGEEFEGRIAGVSSAGLFVSLPAYGADGFVPASTLGDEYFIHDEARHAMIGERTGTGYRLGDPVTVRIAEVMPLAGSMRFEMITEPRKLGTPTKSFHKAKKGARAAARGRRGKAAGKRPGSGRRR</sequence>
<dbReference type="GO" id="GO:0005829">
    <property type="term" value="C:cytosol"/>
    <property type="evidence" value="ECO:0007669"/>
    <property type="project" value="TreeGrafter"/>
</dbReference>
<dbReference type="PANTHER" id="PTHR23355:SF9">
    <property type="entry name" value="DIS3-LIKE EXONUCLEASE 2"/>
    <property type="match status" value="1"/>
</dbReference>
<dbReference type="CDD" id="cd04471">
    <property type="entry name" value="S1_RNase_R"/>
    <property type="match status" value="1"/>
</dbReference>
<dbReference type="InterPro" id="IPR004476">
    <property type="entry name" value="RNase_II/RNase_R"/>
</dbReference>
<dbReference type="NCBIfam" id="TIGR02063">
    <property type="entry name" value="RNase_R"/>
    <property type="match status" value="1"/>
</dbReference>
<feature type="domain" description="S1 motif" evidence="9">
    <location>
        <begin position="654"/>
        <end position="735"/>
    </location>
</feature>
<keyword evidence="6 7" id="KW-0694">RNA-binding</keyword>
<gene>
    <name evidence="7 10" type="primary">rnr</name>
    <name evidence="10" type="ORF">HTY61_05660</name>
</gene>
<evidence type="ECO:0000256" key="8">
    <source>
        <dbReference type="SAM" id="MobiDB-lite"/>
    </source>
</evidence>
<dbReference type="SMART" id="SM00316">
    <property type="entry name" value="S1"/>
    <property type="match status" value="1"/>
</dbReference>
<evidence type="ECO:0000256" key="7">
    <source>
        <dbReference type="HAMAP-Rule" id="MF_01895"/>
    </source>
</evidence>
<dbReference type="InterPro" id="IPR022966">
    <property type="entry name" value="RNase_II/R_CS"/>
</dbReference>
<dbReference type="InterPro" id="IPR040476">
    <property type="entry name" value="CSD2"/>
</dbReference>
<dbReference type="InterPro" id="IPR001900">
    <property type="entry name" value="RNase_II/R"/>
</dbReference>
<dbReference type="PANTHER" id="PTHR23355">
    <property type="entry name" value="RIBONUCLEASE"/>
    <property type="match status" value="1"/>
</dbReference>
<evidence type="ECO:0000259" key="9">
    <source>
        <dbReference type="PROSITE" id="PS50126"/>
    </source>
</evidence>
<dbReference type="EC" id="3.1.13.1" evidence="7"/>
<accession>A0A6N1VBQ2</accession>
<dbReference type="Pfam" id="PF17876">
    <property type="entry name" value="CSD2"/>
    <property type="match status" value="1"/>
</dbReference>
<dbReference type="AlphaFoldDB" id="A0A6N1VBQ2"/>
<dbReference type="HAMAP" id="MF_01895">
    <property type="entry name" value="RNase_R"/>
    <property type="match status" value="1"/>
</dbReference>
<evidence type="ECO:0000256" key="1">
    <source>
        <dbReference type="ARBA" id="ARBA00001849"/>
    </source>
</evidence>
<evidence type="ECO:0000256" key="6">
    <source>
        <dbReference type="ARBA" id="ARBA00022884"/>
    </source>
</evidence>
<evidence type="ECO:0000313" key="11">
    <source>
        <dbReference type="Proteomes" id="UP000509367"/>
    </source>
</evidence>
<dbReference type="NCBIfam" id="TIGR00358">
    <property type="entry name" value="3_prime_RNase"/>
    <property type="match status" value="1"/>
</dbReference>
<evidence type="ECO:0000256" key="4">
    <source>
        <dbReference type="ARBA" id="ARBA00022801"/>
    </source>
</evidence>
<dbReference type="Gene3D" id="2.40.50.140">
    <property type="entry name" value="Nucleic acid-binding proteins"/>
    <property type="match status" value="1"/>
</dbReference>
<dbReference type="PROSITE" id="PS01175">
    <property type="entry name" value="RIBONUCLEASE_II"/>
    <property type="match status" value="1"/>
</dbReference>
<feature type="compositionally biased region" description="Basic residues" evidence="8">
    <location>
        <begin position="747"/>
        <end position="777"/>
    </location>
</feature>
<dbReference type="GO" id="GO:0003723">
    <property type="term" value="F:RNA binding"/>
    <property type="evidence" value="ECO:0007669"/>
    <property type="project" value="UniProtKB-UniRule"/>
</dbReference>
<proteinExistence type="inferred from homology"/>